<keyword evidence="3" id="KW-1185">Reference proteome</keyword>
<reference evidence="2 3" key="1">
    <citation type="journal article" date="2022" name="Int. J. Syst. Evol. Microbiol.">
        <title>Apilactobacillus apisilvae sp. nov., Nicolia spurrieriana gen. nov. sp. nov., Bombilactobacillus folatiphilus sp. nov. and Bombilactobacillus thymidiniphilus sp. nov., four new lactic acid bacterial isolates from stingless bees Tetragonula carbonaria and Austroplebeia australis.</title>
        <authorList>
            <person name="Oliphant S.A."/>
            <person name="Watson-Haigh N.S."/>
            <person name="Sumby K.M."/>
            <person name="Gardner J."/>
            <person name="Groom S."/>
            <person name="Jiranek V."/>
        </authorList>
    </citation>
    <scope>NUCLEOTIDE SEQUENCE [LARGE SCALE GENOMIC DNA]</scope>
    <source>
        <strain evidence="2 3">SG4_A1</strain>
    </source>
</reference>
<dbReference type="Gene3D" id="3.40.190.10">
    <property type="entry name" value="Periplasmic binding protein-like II"/>
    <property type="match status" value="1"/>
</dbReference>
<feature type="domain" description="ABC-type glycine betaine transport system substrate-binding" evidence="1">
    <location>
        <begin position="23"/>
        <end position="288"/>
    </location>
</feature>
<dbReference type="Proteomes" id="UP000831947">
    <property type="component" value="Chromosome"/>
</dbReference>
<dbReference type="CDD" id="cd13608">
    <property type="entry name" value="PBP2_OpuCC_like"/>
    <property type="match status" value="1"/>
</dbReference>
<gene>
    <name evidence="2" type="ORF">MOO47_03365</name>
</gene>
<name>A0ABY4PF13_9LACO</name>
<dbReference type="Gene3D" id="3.40.190.120">
    <property type="entry name" value="Osmoprotection protein (prox), domain 2"/>
    <property type="match status" value="1"/>
</dbReference>
<evidence type="ECO:0000259" key="1">
    <source>
        <dbReference type="Pfam" id="PF04069"/>
    </source>
</evidence>
<evidence type="ECO:0000313" key="3">
    <source>
        <dbReference type="Proteomes" id="UP000831947"/>
    </source>
</evidence>
<evidence type="ECO:0000313" key="2">
    <source>
        <dbReference type="EMBL" id="UQS84350.1"/>
    </source>
</evidence>
<dbReference type="Pfam" id="PF04069">
    <property type="entry name" value="OpuAC"/>
    <property type="match status" value="1"/>
</dbReference>
<accession>A0ABY4PF13</accession>
<dbReference type="SUPFAM" id="SSF53850">
    <property type="entry name" value="Periplasmic binding protein-like II"/>
    <property type="match status" value="1"/>
</dbReference>
<organism evidence="2 3">
    <name type="scientific">Bombilactobacillus thymidiniphilus</name>
    <dbReference type="NCBI Taxonomy" id="2923363"/>
    <lineage>
        <taxon>Bacteria</taxon>
        <taxon>Bacillati</taxon>
        <taxon>Bacillota</taxon>
        <taxon>Bacilli</taxon>
        <taxon>Lactobacillales</taxon>
        <taxon>Lactobacillaceae</taxon>
        <taxon>Bombilactobacillus</taxon>
    </lineage>
</organism>
<dbReference type="EMBL" id="CP093365">
    <property type="protein sequence ID" value="UQS84350.1"/>
    <property type="molecule type" value="Genomic_DNA"/>
</dbReference>
<sequence>MMAIVTSSCSLPGLGSAQGSNGSIRIASLNTTESQVLSNIVSELISHETNYNTAIVNNLGSAPLMHQALIRGDADIQAASYSGTELTTTLDLPPTKNAQKATDIVRKAVRDRYDQTDFPSYGFTNTFAFMVTQKTAKKYDLNDVSDLRKVANKFTIGVDSNWMNRKGDGYKDFTRYYNMDFAKAYPMQIGLVYSALASDKMDVVLGYSTDGRVDSYHLKQLKDNKHFFPPYQASMIVNNSLLREHPDLKPLLHRLDGKINVHTMRKLNYQVDDQLLEPQVVAKKFLEENNYFRGDK</sequence>
<protein>
    <submittedName>
        <fullName evidence="2">Osmoprotectant ABC transporter substrate-binding protein</fullName>
    </submittedName>
</protein>
<proteinExistence type="predicted"/>
<dbReference type="InterPro" id="IPR007210">
    <property type="entry name" value="ABC_Gly_betaine_transp_sub-bd"/>
</dbReference>